<dbReference type="GO" id="GO:0006508">
    <property type="term" value="P:proteolysis"/>
    <property type="evidence" value="ECO:0007669"/>
    <property type="project" value="InterPro"/>
</dbReference>
<protein>
    <submittedName>
        <fullName evidence="4">Glutamyl endopeptidase</fullName>
        <ecNumber evidence="4">3.4.21.19</ecNumber>
    </submittedName>
</protein>
<dbReference type="SUPFAM" id="SSF50494">
    <property type="entry name" value="Trypsin-like serine proteases"/>
    <property type="match status" value="1"/>
</dbReference>
<dbReference type="InterPro" id="IPR050966">
    <property type="entry name" value="Glutamyl_endopeptidase"/>
</dbReference>
<dbReference type="PANTHER" id="PTHR15462:SF8">
    <property type="entry name" value="SERINE PROTEASE"/>
    <property type="match status" value="1"/>
</dbReference>
<dbReference type="PROSITE" id="PS50240">
    <property type="entry name" value="TRYPSIN_DOM"/>
    <property type="match status" value="1"/>
</dbReference>
<reference evidence="4 5" key="1">
    <citation type="submission" date="2015-09" db="EMBL/GenBank/DDBJ databases">
        <authorList>
            <consortium name="Swine Surveillance"/>
        </authorList>
    </citation>
    <scope>NUCLEOTIDE SEQUENCE [LARGE SCALE GENOMIC DNA]</scope>
    <source>
        <strain evidence="4 5">CECT 7557</strain>
    </source>
</reference>
<organism evidence="4 5">
    <name type="scientific">Tritonibacter multivorans</name>
    <dbReference type="NCBI Taxonomy" id="928856"/>
    <lineage>
        <taxon>Bacteria</taxon>
        <taxon>Pseudomonadati</taxon>
        <taxon>Pseudomonadota</taxon>
        <taxon>Alphaproteobacteria</taxon>
        <taxon>Rhodobacterales</taxon>
        <taxon>Paracoccaceae</taxon>
        <taxon>Tritonibacter</taxon>
    </lineage>
</organism>
<sequence length="280" mass="30338">MMRRVFEAALAAMALCAPLILPAVTWAEPRDSSGLRRLDTIEAGRGWEAVGRLDRWGEGFCTGALIAPDLVLTAAHCLFDRNTHAKIDPTSVEFLAGWRNGRASAYRTVKRAIVHPDYVFDGELSAARVRNDLALLQLDRPIRNTTVLPFETDRRPNKGAEVGVVSYAHDRDNAPSLQEVCGVMSRQSGVLVLSCDVDYGSSGAPVFSFEHDMPRIVSVVSAKARVNGEEVSLGVSLDKELALLRAQVEDAAGVRSMPTGVGRVQVGGPRNNTGAKFIRN</sequence>
<dbReference type="InterPro" id="IPR018114">
    <property type="entry name" value="TRYPSIN_HIS"/>
</dbReference>
<feature type="chain" id="PRO_5006063031" evidence="2">
    <location>
        <begin position="28"/>
        <end position="280"/>
    </location>
</feature>
<dbReference type="EMBL" id="CYSD01000014">
    <property type="protein sequence ID" value="CUH76350.1"/>
    <property type="molecule type" value="Genomic_DNA"/>
</dbReference>
<feature type="signal peptide" evidence="2">
    <location>
        <begin position="1"/>
        <end position="27"/>
    </location>
</feature>
<gene>
    <name evidence="4" type="primary">blaSE</name>
    <name evidence="4" type="ORF">TRM7557_00855</name>
</gene>
<feature type="domain" description="Peptidase S1" evidence="3">
    <location>
        <begin position="31"/>
        <end position="280"/>
    </location>
</feature>
<evidence type="ECO:0000256" key="2">
    <source>
        <dbReference type="SAM" id="SignalP"/>
    </source>
</evidence>
<dbReference type="STRING" id="928856.SAMN04488049_11273"/>
<dbReference type="SMART" id="SM00020">
    <property type="entry name" value="Tryp_SPc"/>
    <property type="match status" value="1"/>
</dbReference>
<dbReference type="Gene3D" id="2.40.10.10">
    <property type="entry name" value="Trypsin-like serine proteases"/>
    <property type="match status" value="2"/>
</dbReference>
<dbReference type="GO" id="GO:0004252">
    <property type="term" value="F:serine-type endopeptidase activity"/>
    <property type="evidence" value="ECO:0007669"/>
    <property type="project" value="InterPro"/>
</dbReference>
<dbReference type="EC" id="3.4.21.19" evidence="4"/>
<keyword evidence="4" id="KW-0378">Hydrolase</keyword>
<evidence type="ECO:0000313" key="4">
    <source>
        <dbReference type="EMBL" id="CUH76350.1"/>
    </source>
</evidence>
<dbReference type="InterPro" id="IPR043504">
    <property type="entry name" value="Peptidase_S1_PA_chymotrypsin"/>
</dbReference>
<evidence type="ECO:0000256" key="1">
    <source>
        <dbReference type="ARBA" id="ARBA00022729"/>
    </source>
</evidence>
<dbReference type="AlphaFoldDB" id="A0A0P1G3F7"/>
<proteinExistence type="predicted"/>
<name>A0A0P1G3F7_9RHOB</name>
<dbReference type="PANTHER" id="PTHR15462">
    <property type="entry name" value="SERINE PROTEASE"/>
    <property type="match status" value="1"/>
</dbReference>
<dbReference type="InterPro" id="IPR001254">
    <property type="entry name" value="Trypsin_dom"/>
</dbReference>
<evidence type="ECO:0000259" key="3">
    <source>
        <dbReference type="PROSITE" id="PS50240"/>
    </source>
</evidence>
<keyword evidence="1 2" id="KW-0732">Signal</keyword>
<dbReference type="PROSITE" id="PS00134">
    <property type="entry name" value="TRYPSIN_HIS"/>
    <property type="match status" value="1"/>
</dbReference>
<accession>A0A0P1G3F7</accession>
<dbReference type="InterPro" id="IPR009003">
    <property type="entry name" value="Peptidase_S1_PA"/>
</dbReference>
<dbReference type="PRINTS" id="PR00722">
    <property type="entry name" value="CHYMOTRYPSIN"/>
</dbReference>
<evidence type="ECO:0000313" key="5">
    <source>
        <dbReference type="Proteomes" id="UP000052022"/>
    </source>
</evidence>
<keyword evidence="5" id="KW-1185">Reference proteome</keyword>
<dbReference type="Proteomes" id="UP000052022">
    <property type="component" value="Unassembled WGS sequence"/>
</dbReference>
<dbReference type="InterPro" id="IPR001314">
    <property type="entry name" value="Peptidase_S1A"/>
</dbReference>
<dbReference type="Pfam" id="PF00089">
    <property type="entry name" value="Trypsin"/>
    <property type="match status" value="1"/>
</dbReference>